<evidence type="ECO:0000313" key="2">
    <source>
        <dbReference type="EMBL" id="KAF6753498.1"/>
    </source>
</evidence>
<dbReference type="Proteomes" id="UP000521943">
    <property type="component" value="Unassembled WGS sequence"/>
</dbReference>
<evidence type="ECO:0000256" key="1">
    <source>
        <dbReference type="SAM" id="MobiDB-lite"/>
    </source>
</evidence>
<accession>A0A8H6M2U5</accession>
<gene>
    <name evidence="2" type="ORF">DFP72DRAFT_407704</name>
</gene>
<keyword evidence="3" id="KW-1185">Reference proteome</keyword>
<evidence type="ECO:0000313" key="3">
    <source>
        <dbReference type="Proteomes" id="UP000521943"/>
    </source>
</evidence>
<reference evidence="2 3" key="1">
    <citation type="submission" date="2020-07" db="EMBL/GenBank/DDBJ databases">
        <title>Comparative genomics of pyrophilous fungi reveals a link between fire events and developmental genes.</title>
        <authorList>
            <consortium name="DOE Joint Genome Institute"/>
            <person name="Steindorff A.S."/>
            <person name="Carver A."/>
            <person name="Calhoun S."/>
            <person name="Stillman K."/>
            <person name="Liu H."/>
            <person name="Lipzen A."/>
            <person name="Pangilinan J."/>
            <person name="Labutti K."/>
            <person name="Bruns T.D."/>
            <person name="Grigoriev I.V."/>
        </authorList>
    </citation>
    <scope>NUCLEOTIDE SEQUENCE [LARGE SCALE GENOMIC DNA]</scope>
    <source>
        <strain evidence="2 3">CBS 144469</strain>
    </source>
</reference>
<dbReference type="AlphaFoldDB" id="A0A8H6M2U5"/>
<protein>
    <submittedName>
        <fullName evidence="2">Uncharacterized protein</fullName>
    </submittedName>
</protein>
<organism evidence="2 3">
    <name type="scientific">Ephemerocybe angulata</name>
    <dbReference type="NCBI Taxonomy" id="980116"/>
    <lineage>
        <taxon>Eukaryota</taxon>
        <taxon>Fungi</taxon>
        <taxon>Dikarya</taxon>
        <taxon>Basidiomycota</taxon>
        <taxon>Agaricomycotina</taxon>
        <taxon>Agaricomycetes</taxon>
        <taxon>Agaricomycetidae</taxon>
        <taxon>Agaricales</taxon>
        <taxon>Agaricineae</taxon>
        <taxon>Psathyrellaceae</taxon>
        <taxon>Ephemerocybe</taxon>
    </lineage>
</organism>
<sequence>MTSFSSLKWGDVSSMQIDADAAHPLLTLKSPAVVSPRKRIRRQEIEETADDVADDASAPASTPAPLPGPSSGGDGVDSDPITKTSGPIELYSEDMLLRQLQFFKKWIPMGNEASLRLLVNVFLCHVISASPNDGAILSIEQGVSEIPVAPDKPEKLCGKIDFVLLEMAEPAAKQYLKRPNLTAVEGGVSSLFVVEAKGPGPLDHHIPQVLGELYGSARTAQKDVIRGALTNGLSWIFVILVLKPGQGATYRHSPLLKITEGPTAEEEVVRPDKVHLVASILRHWRAHSHDNLERNDYFY</sequence>
<feature type="region of interest" description="Disordered" evidence="1">
    <location>
        <begin position="36"/>
        <end position="84"/>
    </location>
</feature>
<comment type="caution">
    <text evidence="2">The sequence shown here is derived from an EMBL/GenBank/DDBJ whole genome shotgun (WGS) entry which is preliminary data.</text>
</comment>
<dbReference type="OrthoDB" id="2720314at2759"/>
<name>A0A8H6M2U5_9AGAR</name>
<proteinExistence type="predicted"/>
<dbReference type="EMBL" id="JACGCI010000039">
    <property type="protein sequence ID" value="KAF6753498.1"/>
    <property type="molecule type" value="Genomic_DNA"/>
</dbReference>